<dbReference type="EMBL" id="JABDTM020004417">
    <property type="protein sequence ID" value="KAH0822091.1"/>
    <property type="molecule type" value="Genomic_DNA"/>
</dbReference>
<keyword evidence="2" id="KW-0646">Protease inhibitor</keyword>
<dbReference type="PANTHER" id="PTHR11461:SF211">
    <property type="entry name" value="GH10112P-RELATED"/>
    <property type="match status" value="1"/>
</dbReference>
<dbReference type="AlphaFoldDB" id="A0A8J6HUF4"/>
<reference evidence="5" key="1">
    <citation type="journal article" date="2020" name="J Insects Food Feed">
        <title>The yellow mealworm (Tenebrio molitor) genome: a resource for the emerging insects as food and feed industry.</title>
        <authorList>
            <person name="Eriksson T."/>
            <person name="Andere A."/>
            <person name="Kelstrup H."/>
            <person name="Emery V."/>
            <person name="Picard C."/>
        </authorList>
    </citation>
    <scope>NUCLEOTIDE SEQUENCE</scope>
    <source>
        <strain evidence="5">Stoneville</strain>
        <tissue evidence="5">Whole head</tissue>
    </source>
</reference>
<keyword evidence="6" id="KW-1185">Reference proteome</keyword>
<dbReference type="InterPro" id="IPR023796">
    <property type="entry name" value="Serpin_dom"/>
</dbReference>
<sequence>MIVLKRDENLSVDKIIQKAFLEINEWGAEAAASTVVKLRKVVKCGRVPTVVTFTVDHPAIFMLVDSQDDFVNILFYGRLSHPK</sequence>
<protein>
    <recommendedName>
        <fullName evidence="4">Serpin domain-containing protein</fullName>
    </recommendedName>
</protein>
<accession>A0A8J6HUF4</accession>
<name>A0A8J6HUF4_TENMO</name>
<reference evidence="5" key="2">
    <citation type="submission" date="2021-08" db="EMBL/GenBank/DDBJ databases">
        <authorList>
            <person name="Eriksson T."/>
        </authorList>
    </citation>
    <scope>NUCLEOTIDE SEQUENCE</scope>
    <source>
        <strain evidence="5">Stoneville</strain>
        <tissue evidence="5">Whole head</tissue>
    </source>
</reference>
<dbReference type="Proteomes" id="UP000719412">
    <property type="component" value="Unassembled WGS sequence"/>
</dbReference>
<dbReference type="GO" id="GO:0004867">
    <property type="term" value="F:serine-type endopeptidase inhibitor activity"/>
    <property type="evidence" value="ECO:0007669"/>
    <property type="project" value="UniProtKB-KW"/>
</dbReference>
<gene>
    <name evidence="5" type="ORF">GEV33_000700</name>
</gene>
<dbReference type="InterPro" id="IPR036186">
    <property type="entry name" value="Serpin_sf"/>
</dbReference>
<proteinExistence type="inferred from homology"/>
<evidence type="ECO:0000256" key="3">
    <source>
        <dbReference type="ARBA" id="ARBA00022900"/>
    </source>
</evidence>
<evidence type="ECO:0000259" key="4">
    <source>
        <dbReference type="Pfam" id="PF00079"/>
    </source>
</evidence>
<dbReference type="GO" id="GO:0005615">
    <property type="term" value="C:extracellular space"/>
    <property type="evidence" value="ECO:0007669"/>
    <property type="project" value="InterPro"/>
</dbReference>
<evidence type="ECO:0000313" key="5">
    <source>
        <dbReference type="EMBL" id="KAH0822091.1"/>
    </source>
</evidence>
<evidence type="ECO:0000256" key="2">
    <source>
        <dbReference type="ARBA" id="ARBA00022690"/>
    </source>
</evidence>
<comment type="caution">
    <text evidence="5">The sequence shown here is derived from an EMBL/GenBank/DDBJ whole genome shotgun (WGS) entry which is preliminary data.</text>
</comment>
<dbReference type="Pfam" id="PF00079">
    <property type="entry name" value="Serpin"/>
    <property type="match status" value="1"/>
</dbReference>
<organism evidence="5 6">
    <name type="scientific">Tenebrio molitor</name>
    <name type="common">Yellow mealworm beetle</name>
    <dbReference type="NCBI Taxonomy" id="7067"/>
    <lineage>
        <taxon>Eukaryota</taxon>
        <taxon>Metazoa</taxon>
        <taxon>Ecdysozoa</taxon>
        <taxon>Arthropoda</taxon>
        <taxon>Hexapoda</taxon>
        <taxon>Insecta</taxon>
        <taxon>Pterygota</taxon>
        <taxon>Neoptera</taxon>
        <taxon>Endopterygota</taxon>
        <taxon>Coleoptera</taxon>
        <taxon>Polyphaga</taxon>
        <taxon>Cucujiformia</taxon>
        <taxon>Tenebrionidae</taxon>
        <taxon>Tenebrio</taxon>
    </lineage>
</organism>
<dbReference type="PANTHER" id="PTHR11461">
    <property type="entry name" value="SERINE PROTEASE INHIBITOR, SERPIN"/>
    <property type="match status" value="1"/>
</dbReference>
<dbReference type="Gene3D" id="3.30.497.10">
    <property type="entry name" value="Antithrombin, subunit I, domain 2"/>
    <property type="match status" value="1"/>
</dbReference>
<evidence type="ECO:0000256" key="1">
    <source>
        <dbReference type="ARBA" id="ARBA00009500"/>
    </source>
</evidence>
<keyword evidence="3" id="KW-0722">Serine protease inhibitor</keyword>
<dbReference type="SUPFAM" id="SSF56574">
    <property type="entry name" value="Serpins"/>
    <property type="match status" value="1"/>
</dbReference>
<dbReference type="InterPro" id="IPR000215">
    <property type="entry name" value="Serpin_fam"/>
</dbReference>
<comment type="similarity">
    <text evidence="1">Belongs to the serpin family.</text>
</comment>
<feature type="domain" description="Serpin" evidence="4">
    <location>
        <begin position="6"/>
        <end position="82"/>
    </location>
</feature>
<dbReference type="InterPro" id="IPR042178">
    <property type="entry name" value="Serpin_sf_1"/>
</dbReference>
<evidence type="ECO:0000313" key="6">
    <source>
        <dbReference type="Proteomes" id="UP000719412"/>
    </source>
</evidence>